<dbReference type="PANTHER" id="PTHR41244:SF1">
    <property type="entry name" value="GLYCOSYLTRANSFERASE"/>
    <property type="match status" value="1"/>
</dbReference>
<keyword evidence="3" id="KW-1185">Reference proteome</keyword>
<accession>A0ABP6ZUE8</accession>
<organism evidence="2 3">
    <name type="scientific">Microlunatus ginsengisoli</name>
    <dbReference type="NCBI Taxonomy" id="363863"/>
    <lineage>
        <taxon>Bacteria</taxon>
        <taxon>Bacillati</taxon>
        <taxon>Actinomycetota</taxon>
        <taxon>Actinomycetes</taxon>
        <taxon>Propionibacteriales</taxon>
        <taxon>Propionibacteriaceae</taxon>
        <taxon>Microlunatus</taxon>
    </lineage>
</organism>
<feature type="region of interest" description="Disordered" evidence="1">
    <location>
        <begin position="214"/>
        <end position="235"/>
    </location>
</feature>
<comment type="caution">
    <text evidence="2">The sequence shown here is derived from an EMBL/GenBank/DDBJ whole genome shotgun (WGS) entry which is preliminary data.</text>
</comment>
<evidence type="ECO:0000256" key="1">
    <source>
        <dbReference type="SAM" id="MobiDB-lite"/>
    </source>
</evidence>
<protein>
    <submittedName>
        <fullName evidence="2">Glycoside hydrolase family 99-like domain-containing protein</fullName>
    </submittedName>
</protein>
<evidence type="ECO:0000313" key="2">
    <source>
        <dbReference type="EMBL" id="GAA3618010.1"/>
    </source>
</evidence>
<sequence length="405" mass="45689">MTSRADVQLAAYTCPLWHPSAHYRRQYAAGWTEYEIMRGARPWWPGHRQPRHPLLGALDEALPQTWEVYNRLAADHGIDALIWDWYWYHDEPAMHEALEQGFLAATNRDRVSFAVMWVNHHWLTLYPTTLADGAARFPKAFAAPDTAQDMWRSLSYLLARYLHQPNYWRVDGRPVLVIWDVRRMERLIGGENVRRLFAELDRLARAMGHTGLHLHTPLGGESGGRPEPPDGGGSADVHLPLEQLGFSSFGSYTLLPSTADRRPSTEEVPRYDDVVADVVSRGWAEQQAGSPLPYWPSVAPGWDTAPRLAQPRRPEQPDRNRWPGFPLCQGETPAAFEAFVRDALAFVDERPAGQRIVTVGCFNEWTEGQYLLPDTDFGHGMLQALASARGIADQLTYFATTGAGI</sequence>
<proteinExistence type="predicted"/>
<dbReference type="Gene3D" id="3.20.20.80">
    <property type="entry name" value="Glycosidases"/>
    <property type="match status" value="1"/>
</dbReference>
<dbReference type="EMBL" id="BAABAB010000014">
    <property type="protein sequence ID" value="GAA3618010.1"/>
    <property type="molecule type" value="Genomic_DNA"/>
</dbReference>
<dbReference type="PANTHER" id="PTHR41244">
    <property type="entry name" value="RHAMNAN SYNTHESIS F"/>
    <property type="match status" value="1"/>
</dbReference>
<dbReference type="Proteomes" id="UP001501490">
    <property type="component" value="Unassembled WGS sequence"/>
</dbReference>
<evidence type="ECO:0000313" key="3">
    <source>
        <dbReference type="Proteomes" id="UP001501490"/>
    </source>
</evidence>
<reference evidence="3" key="1">
    <citation type="journal article" date="2019" name="Int. J. Syst. Evol. Microbiol.">
        <title>The Global Catalogue of Microorganisms (GCM) 10K type strain sequencing project: providing services to taxonomists for standard genome sequencing and annotation.</title>
        <authorList>
            <consortium name="The Broad Institute Genomics Platform"/>
            <consortium name="The Broad Institute Genome Sequencing Center for Infectious Disease"/>
            <person name="Wu L."/>
            <person name="Ma J."/>
        </authorList>
    </citation>
    <scope>NUCLEOTIDE SEQUENCE [LARGE SCALE GENOMIC DNA]</scope>
    <source>
        <strain evidence="3">JCM 16929</strain>
    </source>
</reference>
<gene>
    <name evidence="2" type="ORF">GCM10022236_20340</name>
</gene>
<dbReference type="InterPro" id="IPR032719">
    <property type="entry name" value="WbsX"/>
</dbReference>
<dbReference type="Pfam" id="PF14307">
    <property type="entry name" value="Glyco_tran_WbsX"/>
    <property type="match status" value="1"/>
</dbReference>
<name>A0ABP6ZUE8_9ACTN</name>
<dbReference type="RefSeq" id="WP_344804035.1">
    <property type="nucleotide sequence ID" value="NZ_BAABAB010000014.1"/>
</dbReference>